<gene>
    <name evidence="1" type="ORF">KPSA3_00357</name>
</gene>
<evidence type="ECO:0000313" key="1">
    <source>
        <dbReference type="EMBL" id="GBH14469.1"/>
    </source>
</evidence>
<dbReference type="EMBL" id="BGKA01000014">
    <property type="protein sequence ID" value="GBH14469.1"/>
    <property type="molecule type" value="Genomic_DNA"/>
</dbReference>
<sequence length="96" mass="11013">MRCYVRDKKQGPASLQALDLYGAGTRSRTRDLLITSQLLYQLSYTGVMGCEYIASDALVNPSCLIQLKKIDRWCSRWDVGGWWCRTFPLVCRDWSG</sequence>
<comment type="caution">
    <text evidence="1">The sequence shown here is derived from an EMBL/GenBank/DDBJ whole genome shotgun (WGS) entry which is preliminary data.</text>
</comment>
<dbReference type="Proteomes" id="UP000248291">
    <property type="component" value="Unassembled WGS sequence"/>
</dbReference>
<evidence type="ECO:0000313" key="2">
    <source>
        <dbReference type="Proteomes" id="UP000248291"/>
    </source>
</evidence>
<dbReference type="AntiFam" id="ANF00012">
    <property type="entry name" value="tRNA translation"/>
</dbReference>
<dbReference type="AlphaFoldDB" id="A0AAN4PZE2"/>
<proteinExistence type="predicted"/>
<name>A0AAN4PZE2_PSESF</name>
<protein>
    <submittedName>
        <fullName evidence="1">Amino acid permease</fullName>
    </submittedName>
</protein>
<organism evidence="1 2">
    <name type="scientific">Pseudomonas syringae pv. actinidiae</name>
    <dbReference type="NCBI Taxonomy" id="103796"/>
    <lineage>
        <taxon>Bacteria</taxon>
        <taxon>Pseudomonadati</taxon>
        <taxon>Pseudomonadota</taxon>
        <taxon>Gammaproteobacteria</taxon>
        <taxon>Pseudomonadales</taxon>
        <taxon>Pseudomonadaceae</taxon>
        <taxon>Pseudomonas</taxon>
        <taxon>Pseudomonas syringae</taxon>
    </lineage>
</organism>
<accession>A0AAN4PZE2</accession>
<reference evidence="1 2" key="1">
    <citation type="submission" date="2018-04" db="EMBL/GenBank/DDBJ databases">
        <title>Draft genome sequence of Pseudomonas syringae pv. actinidiae biovar 3 strains isolated from kiwifruit in Kagawa prefecture.</title>
        <authorList>
            <person name="Tabuchi M."/>
            <person name="Saito M."/>
            <person name="Fujiwara S."/>
            <person name="Sasa N."/>
            <person name="Akimitsu K."/>
            <person name="Gomi K."/>
            <person name="Konishi-Sugita S."/>
            <person name="Hamano K."/>
            <person name="Kataoka I."/>
        </authorList>
    </citation>
    <scope>NUCLEOTIDE SEQUENCE [LARGE SCALE GENOMIC DNA]</scope>
    <source>
        <strain evidence="1 2">MAFF212211</strain>
    </source>
</reference>